<dbReference type="EMBL" id="GBRH01211897">
    <property type="protein sequence ID" value="JAD85998.1"/>
    <property type="molecule type" value="Transcribed_RNA"/>
</dbReference>
<proteinExistence type="predicted"/>
<sequence length="44" mass="5178">MPYYRIGFSIIVFPAGMEYFSQINVYPYQQSILKLRKVGFGELI</sequence>
<accession>A0A0A9DH36</accession>
<name>A0A0A9DH36_ARUDO</name>
<reference evidence="1" key="1">
    <citation type="submission" date="2014-09" db="EMBL/GenBank/DDBJ databases">
        <authorList>
            <person name="Magalhaes I.L.F."/>
            <person name="Oliveira U."/>
            <person name="Santos F.R."/>
            <person name="Vidigal T.H.D.A."/>
            <person name="Brescovit A.D."/>
            <person name="Santos A.J."/>
        </authorList>
    </citation>
    <scope>NUCLEOTIDE SEQUENCE</scope>
    <source>
        <tissue evidence="1">Shoot tissue taken approximately 20 cm above the soil surface</tissue>
    </source>
</reference>
<dbReference type="AlphaFoldDB" id="A0A0A9DH36"/>
<protein>
    <submittedName>
        <fullName evidence="1">Uncharacterized protein</fullName>
    </submittedName>
</protein>
<evidence type="ECO:0000313" key="1">
    <source>
        <dbReference type="EMBL" id="JAD85998.1"/>
    </source>
</evidence>
<reference evidence="1" key="2">
    <citation type="journal article" date="2015" name="Data Brief">
        <title>Shoot transcriptome of the giant reed, Arundo donax.</title>
        <authorList>
            <person name="Barrero R.A."/>
            <person name="Guerrero F.D."/>
            <person name="Moolhuijzen P."/>
            <person name="Goolsby J.A."/>
            <person name="Tidwell J."/>
            <person name="Bellgard S.E."/>
            <person name="Bellgard M.I."/>
        </authorList>
    </citation>
    <scope>NUCLEOTIDE SEQUENCE</scope>
    <source>
        <tissue evidence="1">Shoot tissue taken approximately 20 cm above the soil surface</tissue>
    </source>
</reference>
<organism evidence="1">
    <name type="scientific">Arundo donax</name>
    <name type="common">Giant reed</name>
    <name type="synonym">Donax arundinaceus</name>
    <dbReference type="NCBI Taxonomy" id="35708"/>
    <lineage>
        <taxon>Eukaryota</taxon>
        <taxon>Viridiplantae</taxon>
        <taxon>Streptophyta</taxon>
        <taxon>Embryophyta</taxon>
        <taxon>Tracheophyta</taxon>
        <taxon>Spermatophyta</taxon>
        <taxon>Magnoliopsida</taxon>
        <taxon>Liliopsida</taxon>
        <taxon>Poales</taxon>
        <taxon>Poaceae</taxon>
        <taxon>PACMAD clade</taxon>
        <taxon>Arundinoideae</taxon>
        <taxon>Arundineae</taxon>
        <taxon>Arundo</taxon>
    </lineage>
</organism>